<reference evidence="1" key="1">
    <citation type="journal article" date="2015" name="Nature">
        <title>Complex archaea that bridge the gap between prokaryotes and eukaryotes.</title>
        <authorList>
            <person name="Spang A."/>
            <person name="Saw J.H."/>
            <person name="Jorgensen S.L."/>
            <person name="Zaremba-Niedzwiedzka K."/>
            <person name="Martijn J."/>
            <person name="Lind A.E."/>
            <person name="van Eijk R."/>
            <person name="Schleper C."/>
            <person name="Guy L."/>
            <person name="Ettema T.J."/>
        </authorList>
    </citation>
    <scope>NUCLEOTIDE SEQUENCE</scope>
</reference>
<protein>
    <recommendedName>
        <fullName evidence="2">SF4 helicase domain-containing protein</fullName>
    </recommendedName>
</protein>
<dbReference type="InterPro" id="IPR027417">
    <property type="entry name" value="P-loop_NTPase"/>
</dbReference>
<name>A0A0F9RPN3_9ZZZZ</name>
<comment type="caution">
    <text evidence="1">The sequence shown here is derived from an EMBL/GenBank/DDBJ whole genome shotgun (WGS) entry which is preliminary data.</text>
</comment>
<evidence type="ECO:0000313" key="1">
    <source>
        <dbReference type="EMBL" id="KKN56704.1"/>
    </source>
</evidence>
<gene>
    <name evidence="1" type="ORF">LCGC14_0569330</name>
</gene>
<sequence>TKSHALETGGIIKPNRLKIIAKPSGKFSLPDLETLMGNLEYYEGFEADVLVTDLADKFRSDVSEYRHGIADVWEGHKAIAQERNILAVTASQSNTTRSGKDTKAGDWAEDIRKKNEIDAGAVVNQTPIEKRNGIYRIGMAKQRDDDFDVLGEAIVLQSLKIGRPYLDSTYRRY</sequence>
<evidence type="ECO:0008006" key="2">
    <source>
        <dbReference type="Google" id="ProtNLM"/>
    </source>
</evidence>
<dbReference type="AlphaFoldDB" id="A0A0F9RPN3"/>
<feature type="non-terminal residue" evidence="1">
    <location>
        <position position="1"/>
    </location>
</feature>
<organism evidence="1">
    <name type="scientific">marine sediment metagenome</name>
    <dbReference type="NCBI Taxonomy" id="412755"/>
    <lineage>
        <taxon>unclassified sequences</taxon>
        <taxon>metagenomes</taxon>
        <taxon>ecological metagenomes</taxon>
    </lineage>
</organism>
<accession>A0A0F9RPN3</accession>
<proteinExistence type="predicted"/>
<dbReference type="EMBL" id="LAZR01000834">
    <property type="protein sequence ID" value="KKN56704.1"/>
    <property type="molecule type" value="Genomic_DNA"/>
</dbReference>
<dbReference type="Gene3D" id="3.40.50.300">
    <property type="entry name" value="P-loop containing nucleotide triphosphate hydrolases"/>
    <property type="match status" value="1"/>
</dbReference>